<organism evidence="1 2">
    <name type="scientific">Clostridium perfringens</name>
    <dbReference type="NCBI Taxonomy" id="1502"/>
    <lineage>
        <taxon>Bacteria</taxon>
        <taxon>Bacillati</taxon>
        <taxon>Bacillota</taxon>
        <taxon>Clostridia</taxon>
        <taxon>Eubacteriales</taxon>
        <taxon>Clostridiaceae</taxon>
        <taxon>Clostridium</taxon>
    </lineage>
</organism>
<dbReference type="AlphaFoldDB" id="A0AAW4IXT9"/>
<proteinExistence type="predicted"/>
<evidence type="ECO:0000313" key="2">
    <source>
        <dbReference type="Proteomes" id="UP000668068"/>
    </source>
</evidence>
<comment type="caution">
    <text evidence="1">The sequence shown here is derived from an EMBL/GenBank/DDBJ whole genome shotgun (WGS) entry which is preliminary data.</text>
</comment>
<accession>A0AAW4IXT9</accession>
<gene>
    <name evidence="1" type="ORF">JJB47_11690</name>
</gene>
<dbReference type="EMBL" id="JAENQP010000007">
    <property type="protein sequence ID" value="MBO3359433.1"/>
    <property type="molecule type" value="Genomic_DNA"/>
</dbReference>
<evidence type="ECO:0000313" key="1">
    <source>
        <dbReference type="EMBL" id="MBO3359433.1"/>
    </source>
</evidence>
<protein>
    <submittedName>
        <fullName evidence="1">Uncharacterized protein</fullName>
    </submittedName>
</protein>
<dbReference type="Proteomes" id="UP000668068">
    <property type="component" value="Unassembled WGS sequence"/>
</dbReference>
<name>A0AAW4IXT9_CLOPF</name>
<reference evidence="1" key="1">
    <citation type="submission" date="2020-12" db="EMBL/GenBank/DDBJ databases">
        <title>Comparative genomics of Clostridium perfringens reveals patterns of host-associated phylogenetic clades and virulence factors.</title>
        <authorList>
            <person name="Smith A.H."/>
            <person name="Geier R."/>
        </authorList>
    </citation>
    <scope>NUCLEOTIDE SEQUENCE</scope>
    <source>
        <strain evidence="1">CHD30677R</strain>
    </source>
</reference>
<dbReference type="RefSeq" id="WP_208340905.1">
    <property type="nucleotide sequence ID" value="NZ_JAENQO010000007.1"/>
</dbReference>
<sequence>MIKISNDTVTIKDMIMVCKNSTDNIIDFNDSSKSIKYEITNNQFFNFYNLSFIKRIKLKFKLIKQILKL</sequence>